<evidence type="ECO:0000313" key="3">
    <source>
        <dbReference type="EMBL" id="CAK9037232.1"/>
    </source>
</evidence>
<dbReference type="PROSITE" id="PS51335">
    <property type="entry name" value="ELMO"/>
    <property type="match status" value="1"/>
</dbReference>
<name>A0ABP0LES0_9DINO</name>
<feature type="region of interest" description="Disordered" evidence="1">
    <location>
        <begin position="1358"/>
        <end position="1403"/>
    </location>
</feature>
<keyword evidence="4" id="KW-1185">Reference proteome</keyword>
<dbReference type="PANTHER" id="PTHR13239:SF4">
    <property type="entry name" value="AT25231P"/>
    <property type="match status" value="1"/>
</dbReference>
<evidence type="ECO:0000259" key="2">
    <source>
        <dbReference type="PROSITE" id="PS51335"/>
    </source>
</evidence>
<dbReference type="Pfam" id="PF11882">
    <property type="entry name" value="DUF3402"/>
    <property type="match status" value="2"/>
</dbReference>
<dbReference type="InterPro" id="IPR021819">
    <property type="entry name" value="Far11/STRP_C"/>
</dbReference>
<organism evidence="3 4">
    <name type="scientific">Durusdinium trenchii</name>
    <dbReference type="NCBI Taxonomy" id="1381693"/>
    <lineage>
        <taxon>Eukaryota</taxon>
        <taxon>Sar</taxon>
        <taxon>Alveolata</taxon>
        <taxon>Dinophyceae</taxon>
        <taxon>Suessiales</taxon>
        <taxon>Symbiodiniaceae</taxon>
        <taxon>Durusdinium</taxon>
    </lineage>
</organism>
<dbReference type="Pfam" id="PF04727">
    <property type="entry name" value="ELMO_CED12"/>
    <property type="match status" value="1"/>
</dbReference>
<dbReference type="EMBL" id="CAXAMM010015803">
    <property type="protein sequence ID" value="CAK9037232.1"/>
    <property type="molecule type" value="Genomic_DNA"/>
</dbReference>
<dbReference type="SMART" id="SM01293">
    <property type="entry name" value="DUF3402"/>
    <property type="match status" value="1"/>
</dbReference>
<feature type="domain" description="ELMO" evidence="2">
    <location>
        <begin position="431"/>
        <end position="585"/>
    </location>
</feature>
<feature type="region of interest" description="Disordered" evidence="1">
    <location>
        <begin position="1034"/>
        <end position="1053"/>
    </location>
</feature>
<feature type="compositionally biased region" description="Low complexity" evidence="1">
    <location>
        <begin position="1044"/>
        <end position="1053"/>
    </location>
</feature>
<comment type="caution">
    <text evidence="3">The sequence shown here is derived from an EMBL/GenBank/DDBJ whole genome shotgun (WGS) entry which is preliminary data.</text>
</comment>
<accession>A0ABP0LES0</accession>
<evidence type="ECO:0000256" key="1">
    <source>
        <dbReference type="SAM" id="MobiDB-lite"/>
    </source>
</evidence>
<gene>
    <name evidence="3" type="ORF">SCF082_LOCUS22066</name>
</gene>
<protein>
    <submittedName>
        <fullName evidence="3">ELMO domain-containing protein 3 (RNA-binding motif and ELMO domain-containing protein 1) (RNA-binding motif protein 29) (RNA-binding protein 29)</fullName>
    </submittedName>
</protein>
<sequence length="1403" mass="153944">MLVDPEPAPSVENTMALLTREKMLENLSLAAPPGCPWNATWLKSIDDLDIGLLLRWADAATAATASLAALQPKSHAPTTESAGSVASGIAADASASKGRAATKESVGSVASGIAADASASKGRAATKESAGSVASGIAAHASASKGRAATTESASVVALAIADTSVPKGALPTESAASAAPERTADGSASRGRVLTIESAPLPAPAVAPGADAEALDAPIVSAVEIEVKRPVPVALDGLDPASCRVLSSESSLSSRSGVKPKMPATVASASTVAASNETSRESQAQAAAISVSQEEEWDDVARQNEEPSNVDAVVVDSDSDLEKEWEEIAQKTEELAKNARETQGVVAAKQDLLSTPISYKEVNQWLLQVEIDKEALREFREMVEEDDLGCGCLKRRRPMSDVPGLDRKLAAEKDLVLFLKVTHFDFNITTHHRMLRTIYTKLSRTKVCPSIGRHWEVLGFQGGDPRTDLNRSGGLLNVLQMFYFFSHHFELLKSAYLLAQDVEQNYPLACVSINITKMVIEALLAGKLSRLCNKTNSKGVFDTTCRMHSAALYHWYWRWRTQKRKIEHTELTFNEVRALLFRRPDKLLEMLEQGLAECKARSDPSRLEFTDLDFGAARPKAKATTSLPTRLWQYQAKDAWPKSHSLGSCFPESLDPLPFGIAGIVGDDATIRFWARTEEHVPLAWSPGIEKPLQEIEVLLLLDEFLYRGEVHDLTIAHQSFDRIAASLGAEDLDAIVPPCLEVLEFANRYIRNDTLLCLLHVSMGCMTPDAPLEERGLAMRRHAALLAKHEAMPMLVRALDHLLGLGTEERDQEDGGMYERELRLILNCILLQLLFNEHDPEFAQSLDKGCGRMGASLPSLLLDAAMTCLVTEKVLPIKKIVLLLLRVLQRMLSIPDKVLYPVSERRQGETLACQRPRVMDFQAFTSLHLHRRQIRSKYGGSGYPAAVEEGLKLAAQYEDEFLAAYAFHPSELDFMKDSPALRDAYLRYEELRAMPGSRGCGRLLPRAARKARQNLPRPGELLPAVCPESLESHHAGGLDMPSASSRESSLSDSVRSQLSVASAVTEVPLEFDVARGDLKATPVARGGDKLDSDESSAAIWHRLYASMLPRLTELVVLLLRLLLTSCSNVDTYSGIVDFARERKAAEHAQAHEFNEAEAQRHREILAAAVAGVILILLKSARRFSSEDFAFLSQLLAESNGALVVLKYLNQNPDVCSGQDTSGEPLPPVLPCLQAASAAGRRLPLSSCFWQACGTLRLVEVLYLVCRDCPERVRKYLIHYRAPFILKRLNRVESPHAQRLVLKLLKKQVRYLPRKWKQANMKAISAMYLQVTMSPLEDWLLNENLAEQSMEGPSAKELAASMAREMNQSADGSARQIFDDPPPSSEEGLGYVHAFPEYDPRR</sequence>
<feature type="region of interest" description="Disordered" evidence="1">
    <location>
        <begin position="170"/>
        <end position="191"/>
    </location>
</feature>
<dbReference type="Proteomes" id="UP001642464">
    <property type="component" value="Unassembled WGS sequence"/>
</dbReference>
<reference evidence="3 4" key="1">
    <citation type="submission" date="2024-02" db="EMBL/GenBank/DDBJ databases">
        <authorList>
            <person name="Chen Y."/>
            <person name="Shah S."/>
            <person name="Dougan E. K."/>
            <person name="Thang M."/>
            <person name="Chan C."/>
        </authorList>
    </citation>
    <scope>NUCLEOTIDE SEQUENCE [LARGE SCALE GENOMIC DNA]</scope>
</reference>
<dbReference type="PANTHER" id="PTHR13239">
    <property type="entry name" value="PROTEIN REQUIRED FOR HYPHAL ANASTOMOSIS HAM-2"/>
    <property type="match status" value="1"/>
</dbReference>
<proteinExistence type="predicted"/>
<dbReference type="InterPro" id="IPR006816">
    <property type="entry name" value="ELMO_dom"/>
</dbReference>
<dbReference type="InterPro" id="IPR040185">
    <property type="entry name" value="Far11/STRP"/>
</dbReference>
<evidence type="ECO:0000313" key="4">
    <source>
        <dbReference type="Proteomes" id="UP001642464"/>
    </source>
</evidence>